<evidence type="ECO:0000256" key="3">
    <source>
        <dbReference type="ARBA" id="ARBA00022679"/>
    </source>
</evidence>
<evidence type="ECO:0000259" key="9">
    <source>
        <dbReference type="Pfam" id="PF06144"/>
    </source>
</evidence>
<evidence type="ECO:0000313" key="12">
    <source>
        <dbReference type="Proteomes" id="UP000614460"/>
    </source>
</evidence>
<dbReference type="EMBL" id="BMKM01000004">
    <property type="protein sequence ID" value="GGE23338.1"/>
    <property type="molecule type" value="Genomic_DNA"/>
</dbReference>
<dbReference type="SUPFAM" id="SSF52540">
    <property type="entry name" value="P-loop containing nucleoside triphosphate hydrolases"/>
    <property type="match status" value="1"/>
</dbReference>
<evidence type="ECO:0000256" key="5">
    <source>
        <dbReference type="ARBA" id="ARBA00022705"/>
    </source>
</evidence>
<dbReference type="InterPro" id="IPR005790">
    <property type="entry name" value="DNA_polIII_delta"/>
</dbReference>
<feature type="domain" description="DNA polymerase III delta N-terminal" evidence="9">
    <location>
        <begin position="19"/>
        <end position="135"/>
    </location>
</feature>
<name>A0A8H9G0G0_9SPHI</name>
<dbReference type="InterPro" id="IPR048466">
    <property type="entry name" value="DNA_pol3_delta-like_C"/>
</dbReference>
<evidence type="ECO:0000256" key="7">
    <source>
        <dbReference type="ARBA" id="ARBA00034754"/>
    </source>
</evidence>
<dbReference type="Gene3D" id="1.20.272.10">
    <property type="match status" value="1"/>
</dbReference>
<evidence type="ECO:0000313" key="11">
    <source>
        <dbReference type="EMBL" id="GGE23338.1"/>
    </source>
</evidence>
<keyword evidence="6" id="KW-0239">DNA-directed DNA polymerase</keyword>
<dbReference type="NCBIfam" id="TIGR01128">
    <property type="entry name" value="holA"/>
    <property type="match status" value="1"/>
</dbReference>
<evidence type="ECO:0000256" key="6">
    <source>
        <dbReference type="ARBA" id="ARBA00022932"/>
    </source>
</evidence>
<keyword evidence="12" id="KW-1185">Reference proteome</keyword>
<proteinExistence type="inferred from homology"/>
<dbReference type="PANTHER" id="PTHR34388:SF1">
    <property type="entry name" value="DNA POLYMERASE III SUBUNIT DELTA"/>
    <property type="match status" value="1"/>
</dbReference>
<dbReference type="InterPro" id="IPR010372">
    <property type="entry name" value="DNA_pol3_delta_N"/>
</dbReference>
<dbReference type="Gene3D" id="3.40.50.300">
    <property type="entry name" value="P-loop containing nucleotide triphosphate hydrolases"/>
    <property type="match status" value="1"/>
</dbReference>
<dbReference type="GO" id="GO:0006261">
    <property type="term" value="P:DNA-templated DNA replication"/>
    <property type="evidence" value="ECO:0007669"/>
    <property type="project" value="TreeGrafter"/>
</dbReference>
<evidence type="ECO:0000259" key="10">
    <source>
        <dbReference type="Pfam" id="PF21694"/>
    </source>
</evidence>
<dbReference type="GO" id="GO:0009360">
    <property type="term" value="C:DNA polymerase III complex"/>
    <property type="evidence" value="ECO:0007669"/>
    <property type="project" value="InterPro"/>
</dbReference>
<dbReference type="InterPro" id="IPR008921">
    <property type="entry name" value="DNA_pol3_clamp-load_cplx_C"/>
</dbReference>
<reference evidence="11" key="2">
    <citation type="submission" date="2020-09" db="EMBL/GenBank/DDBJ databases">
        <authorList>
            <person name="Sun Q."/>
            <person name="Zhou Y."/>
        </authorList>
    </citation>
    <scope>NUCLEOTIDE SEQUENCE</scope>
    <source>
        <strain evidence="11">CGMCC 1.15966</strain>
    </source>
</reference>
<keyword evidence="3" id="KW-0808">Transferase</keyword>
<dbReference type="Pfam" id="PF21694">
    <property type="entry name" value="DNA_pol3_delta_C"/>
    <property type="match status" value="1"/>
</dbReference>
<dbReference type="SUPFAM" id="SSF48019">
    <property type="entry name" value="post-AAA+ oligomerization domain-like"/>
    <property type="match status" value="1"/>
</dbReference>
<dbReference type="EC" id="2.7.7.7" evidence="1"/>
<comment type="caution">
    <text evidence="11">The sequence shown here is derived from an EMBL/GenBank/DDBJ whole genome shotgun (WGS) entry which is preliminary data.</text>
</comment>
<dbReference type="Pfam" id="PF06144">
    <property type="entry name" value="DNA_pol3_delta"/>
    <property type="match status" value="1"/>
</dbReference>
<evidence type="ECO:0000256" key="1">
    <source>
        <dbReference type="ARBA" id="ARBA00012417"/>
    </source>
</evidence>
<evidence type="ECO:0000256" key="2">
    <source>
        <dbReference type="ARBA" id="ARBA00017703"/>
    </source>
</evidence>
<reference evidence="11" key="1">
    <citation type="journal article" date="2014" name="Int. J. Syst. Evol. Microbiol.">
        <title>Complete genome sequence of Corynebacterium casei LMG S-19264T (=DSM 44701T), isolated from a smear-ripened cheese.</title>
        <authorList>
            <consortium name="US DOE Joint Genome Institute (JGI-PGF)"/>
            <person name="Walter F."/>
            <person name="Albersmeier A."/>
            <person name="Kalinowski J."/>
            <person name="Ruckert C."/>
        </authorList>
    </citation>
    <scope>NUCLEOTIDE SEQUENCE</scope>
    <source>
        <strain evidence="11">CGMCC 1.15966</strain>
    </source>
</reference>
<comment type="catalytic activity">
    <reaction evidence="8">
        <text>DNA(n) + a 2'-deoxyribonucleoside 5'-triphosphate = DNA(n+1) + diphosphate</text>
        <dbReference type="Rhea" id="RHEA:22508"/>
        <dbReference type="Rhea" id="RHEA-COMP:17339"/>
        <dbReference type="Rhea" id="RHEA-COMP:17340"/>
        <dbReference type="ChEBI" id="CHEBI:33019"/>
        <dbReference type="ChEBI" id="CHEBI:61560"/>
        <dbReference type="ChEBI" id="CHEBI:173112"/>
        <dbReference type="EC" id="2.7.7.7"/>
    </reaction>
</comment>
<dbReference type="AlphaFoldDB" id="A0A8H9G0G0"/>
<dbReference type="InterPro" id="IPR027417">
    <property type="entry name" value="P-loop_NTPase"/>
</dbReference>
<dbReference type="GO" id="GO:0003677">
    <property type="term" value="F:DNA binding"/>
    <property type="evidence" value="ECO:0007669"/>
    <property type="project" value="InterPro"/>
</dbReference>
<dbReference type="Gene3D" id="1.10.8.60">
    <property type="match status" value="1"/>
</dbReference>
<dbReference type="Proteomes" id="UP000614460">
    <property type="component" value="Unassembled WGS sequence"/>
</dbReference>
<feature type="domain" description="DNA polymerase III delta subunit-like C-terminal" evidence="10">
    <location>
        <begin position="211"/>
        <end position="313"/>
    </location>
</feature>
<keyword evidence="4" id="KW-0548">Nucleotidyltransferase</keyword>
<gene>
    <name evidence="11" type="primary">holA</name>
    <name evidence="11" type="ORF">GCM10011516_21300</name>
</gene>
<evidence type="ECO:0000256" key="8">
    <source>
        <dbReference type="ARBA" id="ARBA00049244"/>
    </source>
</evidence>
<evidence type="ECO:0000256" key="4">
    <source>
        <dbReference type="ARBA" id="ARBA00022695"/>
    </source>
</evidence>
<sequence length="335" mass="38061">MNVQTILSDIKKKKLAPVYLLHGEEPYFIDLISDAIEHSVLDDAQKGFDQSVVYGKDTDFSNIISMAKRYPMMSNHQVIVVKEAQNLKWKDDDLLQKYLEQPTPTTVLVFAHKYSKFDKRKKSFKLLEKAGVVLESNKLYDDKVAAWISEQLQASGRKLHPQAAALMAEYLGTDLSKIANEIEKLQLNIAADKEITTTDVEQNIGISKDFNVFELNTALSKRNALKAFQIVDYFAANPKSNPMPVVIGSLGTYFTKILKYHYLPDKSSAAAAKQLGVHPFFVKEYEYAARNFNRRKTFEIIHLIKEFDLKSKGMNVGHLTESGDLLTELIYKILN</sequence>
<dbReference type="RefSeq" id="WP_094255052.1">
    <property type="nucleotide sequence ID" value="NZ_BMKM01000004.1"/>
</dbReference>
<dbReference type="GO" id="GO:0003887">
    <property type="term" value="F:DNA-directed DNA polymerase activity"/>
    <property type="evidence" value="ECO:0007669"/>
    <property type="project" value="UniProtKB-KW"/>
</dbReference>
<protein>
    <recommendedName>
        <fullName evidence="2">DNA polymerase III subunit delta</fullName>
        <ecNumber evidence="1">2.7.7.7</ecNumber>
    </recommendedName>
</protein>
<organism evidence="11 12">
    <name type="scientific">Sphingobacterium cellulitidis</name>
    <dbReference type="NCBI Taxonomy" id="1768011"/>
    <lineage>
        <taxon>Bacteria</taxon>
        <taxon>Pseudomonadati</taxon>
        <taxon>Bacteroidota</taxon>
        <taxon>Sphingobacteriia</taxon>
        <taxon>Sphingobacteriales</taxon>
        <taxon>Sphingobacteriaceae</taxon>
        <taxon>Sphingobacterium</taxon>
    </lineage>
</organism>
<keyword evidence="5" id="KW-0235">DNA replication</keyword>
<dbReference type="PANTHER" id="PTHR34388">
    <property type="entry name" value="DNA POLYMERASE III SUBUNIT DELTA"/>
    <property type="match status" value="1"/>
</dbReference>
<accession>A0A8H9G0G0</accession>
<comment type="similarity">
    <text evidence="7">Belongs to the DNA polymerase HolA subunit family.</text>
</comment>